<reference evidence="1" key="1">
    <citation type="submission" date="2023-11" db="EMBL/GenBank/DDBJ databases">
        <authorList>
            <person name="De Vega J J."/>
            <person name="De Vega J J."/>
        </authorList>
    </citation>
    <scope>NUCLEOTIDE SEQUENCE</scope>
</reference>
<evidence type="ECO:0000313" key="1">
    <source>
        <dbReference type="EMBL" id="CAK5273548.1"/>
    </source>
</evidence>
<comment type="caution">
    <text evidence="1">The sequence shown here is derived from an EMBL/GenBank/DDBJ whole genome shotgun (WGS) entry which is preliminary data.</text>
</comment>
<protein>
    <submittedName>
        <fullName evidence="1">Uncharacterized protein</fullName>
    </submittedName>
</protein>
<proteinExistence type="predicted"/>
<gene>
    <name evidence="1" type="ORF">MYCIT1_LOCUS20076</name>
</gene>
<dbReference type="Proteomes" id="UP001295794">
    <property type="component" value="Unassembled WGS sequence"/>
</dbReference>
<sequence length="103" mass="11719">GHSHNLLARLRLRPLRRCGLLFLPAPQVLWNHCQDCIERRGTQTVLTLSTHRIEANYPLPMRLSPNPFPTPSRSSPNQLHLLQIEWRSLAVGKAICPYYSAGV</sequence>
<accession>A0AAD2Q3Z0</accession>
<evidence type="ECO:0000313" key="2">
    <source>
        <dbReference type="Proteomes" id="UP001295794"/>
    </source>
</evidence>
<name>A0AAD2Q3Z0_9AGAR</name>
<organism evidence="1 2">
    <name type="scientific">Mycena citricolor</name>
    <dbReference type="NCBI Taxonomy" id="2018698"/>
    <lineage>
        <taxon>Eukaryota</taxon>
        <taxon>Fungi</taxon>
        <taxon>Dikarya</taxon>
        <taxon>Basidiomycota</taxon>
        <taxon>Agaricomycotina</taxon>
        <taxon>Agaricomycetes</taxon>
        <taxon>Agaricomycetidae</taxon>
        <taxon>Agaricales</taxon>
        <taxon>Marasmiineae</taxon>
        <taxon>Mycenaceae</taxon>
        <taxon>Mycena</taxon>
    </lineage>
</organism>
<dbReference type="AlphaFoldDB" id="A0AAD2Q3Z0"/>
<feature type="non-terminal residue" evidence="1">
    <location>
        <position position="1"/>
    </location>
</feature>
<keyword evidence="2" id="KW-1185">Reference proteome</keyword>
<dbReference type="EMBL" id="CAVNYO010000397">
    <property type="protein sequence ID" value="CAK5273548.1"/>
    <property type="molecule type" value="Genomic_DNA"/>
</dbReference>